<feature type="region of interest" description="Disordered" evidence="1">
    <location>
        <begin position="43"/>
        <end position="68"/>
    </location>
</feature>
<keyword evidence="3" id="KW-1185">Reference proteome</keyword>
<proteinExistence type="predicted"/>
<organism evidence="2 3">
    <name type="scientific">Malassezia equina</name>
    <dbReference type="NCBI Taxonomy" id="1381935"/>
    <lineage>
        <taxon>Eukaryota</taxon>
        <taxon>Fungi</taxon>
        <taxon>Dikarya</taxon>
        <taxon>Basidiomycota</taxon>
        <taxon>Ustilaginomycotina</taxon>
        <taxon>Malasseziomycetes</taxon>
        <taxon>Malasseziales</taxon>
        <taxon>Malasseziaceae</taxon>
        <taxon>Malassezia</taxon>
    </lineage>
</organism>
<evidence type="ECO:0000313" key="2">
    <source>
        <dbReference type="EMBL" id="WFD24837.1"/>
    </source>
</evidence>
<dbReference type="AlphaFoldDB" id="A0AAF0EEH4"/>
<evidence type="ECO:0000256" key="1">
    <source>
        <dbReference type="SAM" id="MobiDB-lite"/>
    </source>
</evidence>
<accession>A0AAF0EEH4</accession>
<sequence>MPWDMVLKTQPWKLSGPFTPAPTTAAFRDLLIFEERLKQNAARMQERKAKYQNSYPKPTGRYTHSTYT</sequence>
<protein>
    <submittedName>
        <fullName evidence="2">Uncharacterized protein</fullName>
    </submittedName>
</protein>
<evidence type="ECO:0000313" key="3">
    <source>
        <dbReference type="Proteomes" id="UP001214415"/>
    </source>
</evidence>
<reference evidence="2" key="1">
    <citation type="submission" date="2023-03" db="EMBL/GenBank/DDBJ databases">
        <title>Mating type loci evolution in Malassezia.</title>
        <authorList>
            <person name="Coelho M.A."/>
        </authorList>
    </citation>
    <scope>NUCLEOTIDE SEQUENCE</scope>
    <source>
        <strain evidence="2">CBS 12830</strain>
    </source>
</reference>
<name>A0AAF0EEH4_9BASI</name>
<gene>
    <name evidence="2" type="ORF">MEQU1_003543</name>
</gene>
<dbReference type="Proteomes" id="UP001214415">
    <property type="component" value="Chromosome 8"/>
</dbReference>
<feature type="compositionally biased region" description="Polar residues" evidence="1">
    <location>
        <begin position="51"/>
        <end position="68"/>
    </location>
</feature>
<dbReference type="EMBL" id="CP119907">
    <property type="protein sequence ID" value="WFD24837.1"/>
    <property type="molecule type" value="Genomic_DNA"/>
</dbReference>